<evidence type="ECO:0000256" key="3">
    <source>
        <dbReference type="ARBA" id="ARBA00023004"/>
    </source>
</evidence>
<organism evidence="6 7">
    <name type="scientific">Acaryochloris marina (strain MBIC 11017)</name>
    <dbReference type="NCBI Taxonomy" id="329726"/>
    <lineage>
        <taxon>Bacteria</taxon>
        <taxon>Bacillati</taxon>
        <taxon>Cyanobacteriota</taxon>
        <taxon>Cyanophyceae</taxon>
        <taxon>Acaryochloridales</taxon>
        <taxon>Acaryochloridaceae</taxon>
        <taxon>Acaryochloris</taxon>
    </lineage>
</organism>
<dbReference type="GO" id="GO:0009055">
    <property type="term" value="F:electron transfer activity"/>
    <property type="evidence" value="ECO:0007669"/>
    <property type="project" value="InterPro"/>
</dbReference>
<evidence type="ECO:0000256" key="1">
    <source>
        <dbReference type="ARBA" id="ARBA00022617"/>
    </source>
</evidence>
<feature type="domain" description="Cytochrome c" evidence="5">
    <location>
        <begin position="111"/>
        <end position="189"/>
    </location>
</feature>
<dbReference type="PANTHER" id="PTHR30600">
    <property type="entry name" value="CYTOCHROME C PEROXIDASE-RELATED"/>
    <property type="match status" value="1"/>
</dbReference>
<evidence type="ECO:0000259" key="5">
    <source>
        <dbReference type="PROSITE" id="PS51007"/>
    </source>
</evidence>
<dbReference type="GO" id="GO:0004130">
    <property type="term" value="F:cytochrome-c peroxidase activity"/>
    <property type="evidence" value="ECO:0007669"/>
    <property type="project" value="TreeGrafter"/>
</dbReference>
<dbReference type="InterPro" id="IPR051395">
    <property type="entry name" value="Cytochrome_c_Peroxidase/MauG"/>
</dbReference>
<dbReference type="STRING" id="329726.AM1_2567"/>
<dbReference type="PROSITE" id="PS51007">
    <property type="entry name" value="CYTC"/>
    <property type="match status" value="2"/>
</dbReference>
<dbReference type="Proteomes" id="UP000000268">
    <property type="component" value="Chromosome"/>
</dbReference>
<keyword evidence="3 4" id="KW-0408">Iron</keyword>
<dbReference type="InterPro" id="IPR009056">
    <property type="entry name" value="Cyt_c-like_dom"/>
</dbReference>
<dbReference type="GO" id="GO:0046872">
    <property type="term" value="F:metal ion binding"/>
    <property type="evidence" value="ECO:0007669"/>
    <property type="project" value="UniProtKB-KW"/>
</dbReference>
<dbReference type="KEGG" id="amr:AM1_2567"/>
<feature type="domain" description="Cytochrome c" evidence="5">
    <location>
        <begin position="323"/>
        <end position="498"/>
    </location>
</feature>
<protein>
    <recommendedName>
        <fullName evidence="5">Cytochrome c domain-containing protein</fullName>
    </recommendedName>
</protein>
<dbReference type="PANTHER" id="PTHR30600:SF9">
    <property type="entry name" value="BLR7738 PROTEIN"/>
    <property type="match status" value="1"/>
</dbReference>
<accession>B0C5J9</accession>
<gene>
    <name evidence="6" type="ordered locus">AM1_2567</name>
</gene>
<dbReference type="eggNOG" id="COG1858">
    <property type="taxonomic scope" value="Bacteria"/>
</dbReference>
<dbReference type="GO" id="GO:0020037">
    <property type="term" value="F:heme binding"/>
    <property type="evidence" value="ECO:0007669"/>
    <property type="project" value="InterPro"/>
</dbReference>
<evidence type="ECO:0000313" key="6">
    <source>
        <dbReference type="EMBL" id="ABW27575.1"/>
    </source>
</evidence>
<keyword evidence="2 4" id="KW-0479">Metal-binding</keyword>
<sequence length="498" mass="55274">MSSTPFFQKVCRNFKRLALGLVSLVLVIVLCLAWPLLTARSPQYTDITDHFKYGSIGGASTMGIPYWIWQVMPVMFPEYLPTEDYATPGTGYTQLGFMQEPGQDLPIGFAKDTQLGLEVVTNNCALCHVGSIRNTSDGLPQAIPTMPSNTVNLSAYFRFITGVADDPRFNAREMMPYIKDLGADLNPLQSLLYRYIAIPQTRALLSIQAEKLSFLSDQPQYGPGRVDTFTPYKTRTFNINLDDLPPEEIEGAASDFPSVWQQRPREGMQLHWDGDNTSVAERNKSAALALVSPTNINLDAITRVADWLLDLPAPPYPYPVNEELAVQGQSIFANTCASCHAFDGPKVGIVTPIAEIGTDPGRLNSYTYEFASNQYTLFAGITYKGEDQRFTHFRKTHGYANHPLDGLWLRSPYLHNGSVPTLEDLLNPPEQRPAKFYRGNDVYDPDKVGFVADVAAANGSKFFEYDTSLPGNGKEGHLYGTTLSKSDKTALIEYLKTL</sequence>
<keyword evidence="7" id="KW-1185">Reference proteome</keyword>
<dbReference type="RefSeq" id="WP_012163032.1">
    <property type="nucleotide sequence ID" value="NC_009925.1"/>
</dbReference>
<dbReference type="InterPro" id="IPR036909">
    <property type="entry name" value="Cyt_c-like_dom_sf"/>
</dbReference>
<reference evidence="6 7" key="1">
    <citation type="journal article" date="2008" name="Proc. Natl. Acad. Sci. U.S.A.">
        <title>Niche adaptation and genome expansion in the chlorophyll d-producing cyanobacterium Acaryochloris marina.</title>
        <authorList>
            <person name="Swingley W.D."/>
            <person name="Chen M."/>
            <person name="Cheung P.C."/>
            <person name="Conrad A.L."/>
            <person name="Dejesa L.C."/>
            <person name="Hao J."/>
            <person name="Honchak B.M."/>
            <person name="Karbach L.E."/>
            <person name="Kurdoglu A."/>
            <person name="Lahiri S."/>
            <person name="Mastrian S.D."/>
            <person name="Miyashita H."/>
            <person name="Page L."/>
            <person name="Ramakrishna P."/>
            <person name="Satoh S."/>
            <person name="Sattley W.M."/>
            <person name="Shimada Y."/>
            <person name="Taylor H.L."/>
            <person name="Tomo T."/>
            <person name="Tsuchiya T."/>
            <person name="Wang Z.T."/>
            <person name="Raymond J."/>
            <person name="Mimuro M."/>
            <person name="Blankenship R.E."/>
            <person name="Touchman J.W."/>
        </authorList>
    </citation>
    <scope>NUCLEOTIDE SEQUENCE [LARGE SCALE GENOMIC DNA]</scope>
    <source>
        <strain evidence="7">MBIC 11017</strain>
    </source>
</reference>
<name>B0C5J9_ACAM1</name>
<proteinExistence type="predicted"/>
<keyword evidence="1 4" id="KW-0349">Heme</keyword>
<dbReference type="EMBL" id="CP000828">
    <property type="protein sequence ID" value="ABW27575.1"/>
    <property type="molecule type" value="Genomic_DNA"/>
</dbReference>
<evidence type="ECO:0000313" key="7">
    <source>
        <dbReference type="Proteomes" id="UP000000268"/>
    </source>
</evidence>
<dbReference type="HOGENOM" id="CLU_029702_0_0_3"/>
<dbReference type="Pfam" id="PF21419">
    <property type="entry name" value="RoxA-like_Cyt-c"/>
    <property type="match status" value="1"/>
</dbReference>
<dbReference type="Gene3D" id="1.10.760.10">
    <property type="entry name" value="Cytochrome c-like domain"/>
    <property type="match status" value="1"/>
</dbReference>
<dbReference type="AlphaFoldDB" id="B0C5J9"/>
<evidence type="ECO:0000256" key="4">
    <source>
        <dbReference type="PROSITE-ProRule" id="PRU00433"/>
    </source>
</evidence>
<evidence type="ECO:0000256" key="2">
    <source>
        <dbReference type="ARBA" id="ARBA00022723"/>
    </source>
</evidence>
<dbReference type="OrthoDB" id="9772811at2"/>
<dbReference type="SUPFAM" id="SSF46626">
    <property type="entry name" value="Cytochrome c"/>
    <property type="match status" value="1"/>
</dbReference>